<name>A0A652YNR5_NOCGL</name>
<organism evidence="2">
    <name type="scientific">Nocardia globerula</name>
    <dbReference type="NCBI Taxonomy" id="1818"/>
    <lineage>
        <taxon>Bacteria</taxon>
        <taxon>Bacillati</taxon>
        <taxon>Actinomycetota</taxon>
        <taxon>Actinomycetes</taxon>
        <taxon>Mycobacteriales</taxon>
        <taxon>Nocardiaceae</taxon>
        <taxon>Nocardia</taxon>
    </lineage>
</organism>
<gene>
    <name evidence="2" type="ORF">FNL38_105347</name>
</gene>
<sequence>MTKGDEVSKIVRLLDSEVVQRWAATVATIGFSLSVLPSRVGQAAEHPSVWNWVVVVVVVGGIVSFAVNAVAMWRKRLARGTKPDHTFVAPEDVPFLDVESAIESTTDRISAIKALREQHRGLGLKVAADLVDAALDERSE</sequence>
<feature type="transmembrane region" description="Helical" evidence="1">
    <location>
        <begin position="52"/>
        <end position="73"/>
    </location>
</feature>
<proteinExistence type="predicted"/>
<dbReference type="InterPro" id="IPR014719">
    <property type="entry name" value="Ribosomal_bL12_C/ClpS-like"/>
</dbReference>
<keyword evidence="1" id="KW-0472">Membrane</keyword>
<evidence type="ECO:0000256" key="1">
    <source>
        <dbReference type="SAM" id="Phobius"/>
    </source>
</evidence>
<keyword evidence="1" id="KW-1133">Transmembrane helix</keyword>
<reference evidence="2" key="1">
    <citation type="submission" date="2019-07" db="EMBL/GenBank/DDBJ databases">
        <title>Genomic Encyclopedia of Type Strains, Phase IV (KMG-IV): sequencing the most valuable type-strain genomes for metagenomic binning, comparative biology and taxonomic classification.</title>
        <authorList>
            <person name="Goeker M."/>
        </authorList>
    </citation>
    <scope>NUCLEOTIDE SEQUENCE</scope>
    <source>
        <strain evidence="2">DSM 44596</strain>
    </source>
</reference>
<keyword evidence="1" id="KW-0812">Transmembrane</keyword>
<accession>A0A652YNR5</accession>
<dbReference type="AlphaFoldDB" id="A0A652YNR5"/>
<evidence type="ECO:0000313" key="2">
    <source>
        <dbReference type="EMBL" id="TYQ03197.1"/>
    </source>
</evidence>
<dbReference type="EMBL" id="VNIQ01000005">
    <property type="protein sequence ID" value="TYQ03197.1"/>
    <property type="molecule type" value="Genomic_DNA"/>
</dbReference>
<protein>
    <recommendedName>
        <fullName evidence="3">Ribosomal L7/L12-like protein</fullName>
    </recommendedName>
</protein>
<comment type="caution">
    <text evidence="2">The sequence shown here is derived from an EMBL/GenBank/DDBJ whole genome shotgun (WGS) entry which is preliminary data.</text>
</comment>
<dbReference type="Gene3D" id="3.30.1390.10">
    <property type="match status" value="1"/>
</dbReference>
<evidence type="ECO:0008006" key="3">
    <source>
        <dbReference type="Google" id="ProtNLM"/>
    </source>
</evidence>